<feature type="transmembrane region" description="Helical" evidence="7">
    <location>
        <begin position="96"/>
        <end position="124"/>
    </location>
</feature>
<gene>
    <name evidence="9" type="ORF">KO508_09170</name>
</gene>
<evidence type="ECO:0000256" key="4">
    <source>
        <dbReference type="ARBA" id="ARBA00022692"/>
    </source>
</evidence>
<keyword evidence="2" id="KW-1003">Cell membrane</keyword>
<dbReference type="RefSeq" id="WP_216008024.1">
    <property type="nucleotide sequence ID" value="NZ_JAHKPV010000017.1"/>
</dbReference>
<feature type="transmembrane region" description="Helical" evidence="7">
    <location>
        <begin position="54"/>
        <end position="75"/>
    </location>
</feature>
<feature type="transmembrane region" description="Helical" evidence="7">
    <location>
        <begin position="251"/>
        <end position="269"/>
    </location>
</feature>
<name>A0ABS6A9J5_9GAMM</name>
<feature type="domain" description="TRAP C4-dicarboxylate transport system permease DctM subunit" evidence="8">
    <location>
        <begin position="9"/>
        <end position="426"/>
    </location>
</feature>
<dbReference type="PANTHER" id="PTHR33362">
    <property type="entry name" value="SIALIC ACID TRAP TRANSPORTER PERMEASE PROTEIN SIAT-RELATED"/>
    <property type="match status" value="1"/>
</dbReference>
<evidence type="ECO:0000259" key="8">
    <source>
        <dbReference type="Pfam" id="PF06808"/>
    </source>
</evidence>
<dbReference type="InterPro" id="IPR004681">
    <property type="entry name" value="TRAP_DctM"/>
</dbReference>
<feature type="transmembrane region" description="Helical" evidence="7">
    <location>
        <begin position="324"/>
        <end position="347"/>
    </location>
</feature>
<evidence type="ECO:0000313" key="10">
    <source>
        <dbReference type="Proteomes" id="UP000753376"/>
    </source>
</evidence>
<dbReference type="PANTHER" id="PTHR33362:SF3">
    <property type="entry name" value="SIALIC ACID TRAP TRANSPORTER PERMEASE PROTEIN SIAT"/>
    <property type="match status" value="1"/>
</dbReference>
<evidence type="ECO:0000256" key="5">
    <source>
        <dbReference type="ARBA" id="ARBA00022989"/>
    </source>
</evidence>
<keyword evidence="7" id="KW-0813">Transport</keyword>
<feature type="transmembrane region" description="Helical" evidence="7">
    <location>
        <begin position="409"/>
        <end position="431"/>
    </location>
</feature>
<organism evidence="9 10">
    <name type="scientific">Marinobacter salexigens</name>
    <dbReference type="NCBI Taxonomy" id="1925763"/>
    <lineage>
        <taxon>Bacteria</taxon>
        <taxon>Pseudomonadati</taxon>
        <taxon>Pseudomonadota</taxon>
        <taxon>Gammaproteobacteria</taxon>
        <taxon>Pseudomonadales</taxon>
        <taxon>Marinobacteraceae</taxon>
        <taxon>Marinobacter</taxon>
    </lineage>
</organism>
<dbReference type="PIRSF" id="PIRSF006066">
    <property type="entry name" value="HI0050"/>
    <property type="match status" value="1"/>
</dbReference>
<feature type="transmembrane region" description="Helical" evidence="7">
    <location>
        <begin position="281"/>
        <end position="303"/>
    </location>
</feature>
<dbReference type="Proteomes" id="UP000753376">
    <property type="component" value="Unassembled WGS sequence"/>
</dbReference>
<dbReference type="NCBIfam" id="TIGR00786">
    <property type="entry name" value="dctM"/>
    <property type="match status" value="1"/>
</dbReference>
<feature type="transmembrane region" description="Helical" evidence="7">
    <location>
        <begin position="136"/>
        <end position="163"/>
    </location>
</feature>
<feature type="transmembrane region" description="Helical" evidence="7">
    <location>
        <begin position="170"/>
        <end position="193"/>
    </location>
</feature>
<comment type="function">
    <text evidence="7">Part of the tripartite ATP-independent periplasmic (TRAP) transport system.</text>
</comment>
<sequence length="443" mass="47365">MSIGIFVTICIFLVGMLLAIPLGWLFVATTGIGLSVDGIPDNFVIGTFYASLNSYVLMSIGFFIFAGSLISAGGLADKIVDFSHALVGKIRGGMTLVAIISTVFMSALTGSSVPCVSALVPILVPRLHKLGYQKEYTTAVLCSASFLGYLIPPSVPALIYCLVAQQSVAAVFLSTVIPAILLAVGYAVLNYFIAPKYIDKVGDSEPEEFLGFHDRWMKFKSVTWKALPALGCPLVILVGIYGGICTPNEAGAIAVVYSIVVGFFVYKHLNKERFSSALLETTVSIGLIALLIASGSIISRYLVRAGAAQSLADHMLSLFESPEMILLSLNGFLLLLGMFIEAIPILILTVPLVLPLMVELDVNLVHLGAIFIINIGLGVITPPFAMSLFVGTRLSGTAYQKVAPIMLKYLFYVGIPVLMLTTYIPSLSTWLPTMMLGSKVVGQ</sequence>
<accession>A0ABS6A9J5</accession>
<evidence type="ECO:0000256" key="1">
    <source>
        <dbReference type="ARBA" id="ARBA00004429"/>
    </source>
</evidence>
<dbReference type="Pfam" id="PF06808">
    <property type="entry name" value="DctM"/>
    <property type="match status" value="1"/>
</dbReference>
<dbReference type="EMBL" id="JAHKPV010000017">
    <property type="protein sequence ID" value="MBU2874175.1"/>
    <property type="molecule type" value="Genomic_DNA"/>
</dbReference>
<proteinExistence type="inferred from homology"/>
<keyword evidence="4 7" id="KW-0812">Transmembrane</keyword>
<reference evidence="9 10" key="1">
    <citation type="submission" date="2021-05" db="EMBL/GenBank/DDBJ databases">
        <title>Draft genomes of bacteria isolated from model marine particles.</title>
        <authorList>
            <person name="Datta M.S."/>
            <person name="Schwartzman J.A."/>
            <person name="Enke T.N."/>
            <person name="Saavedra J."/>
            <person name="Cermak N."/>
            <person name="Cordero O.X."/>
        </authorList>
    </citation>
    <scope>NUCLEOTIDE SEQUENCE [LARGE SCALE GENOMIC DNA]</scope>
    <source>
        <strain evidence="9 10">D2M19</strain>
    </source>
</reference>
<evidence type="ECO:0000313" key="9">
    <source>
        <dbReference type="EMBL" id="MBU2874175.1"/>
    </source>
</evidence>
<evidence type="ECO:0000256" key="2">
    <source>
        <dbReference type="ARBA" id="ARBA00022475"/>
    </source>
</evidence>
<evidence type="ECO:0000256" key="7">
    <source>
        <dbReference type="RuleBase" id="RU369079"/>
    </source>
</evidence>
<feature type="transmembrane region" description="Helical" evidence="7">
    <location>
        <begin position="367"/>
        <end position="389"/>
    </location>
</feature>
<evidence type="ECO:0000256" key="3">
    <source>
        <dbReference type="ARBA" id="ARBA00022519"/>
    </source>
</evidence>
<comment type="subcellular location">
    <subcellularLocation>
        <location evidence="1 7">Cell inner membrane</location>
        <topology evidence="1 7">Multi-pass membrane protein</topology>
    </subcellularLocation>
</comment>
<comment type="similarity">
    <text evidence="7">Belongs to the TRAP transporter large permease family.</text>
</comment>
<evidence type="ECO:0000256" key="6">
    <source>
        <dbReference type="ARBA" id="ARBA00023136"/>
    </source>
</evidence>
<feature type="transmembrane region" description="Helical" evidence="7">
    <location>
        <begin position="226"/>
        <end position="244"/>
    </location>
</feature>
<protein>
    <recommendedName>
        <fullName evidence="7">TRAP transporter large permease protein</fullName>
    </recommendedName>
</protein>
<feature type="transmembrane region" description="Helical" evidence="7">
    <location>
        <begin position="7"/>
        <end position="34"/>
    </location>
</feature>
<comment type="subunit">
    <text evidence="7">The complex comprises the extracytoplasmic solute receptor protein and the two transmembrane proteins.</text>
</comment>
<keyword evidence="3 7" id="KW-0997">Cell inner membrane</keyword>
<keyword evidence="10" id="KW-1185">Reference proteome</keyword>
<dbReference type="InterPro" id="IPR010656">
    <property type="entry name" value="DctM"/>
</dbReference>
<keyword evidence="6 7" id="KW-0472">Membrane</keyword>
<comment type="caution">
    <text evidence="9">The sequence shown here is derived from an EMBL/GenBank/DDBJ whole genome shotgun (WGS) entry which is preliminary data.</text>
</comment>
<keyword evidence="5 7" id="KW-1133">Transmembrane helix</keyword>